<dbReference type="SUPFAM" id="SSF160719">
    <property type="entry name" value="gpW/gp25-like"/>
    <property type="match status" value="1"/>
</dbReference>
<evidence type="ECO:0000313" key="1">
    <source>
        <dbReference type="EMBL" id="CAB4139137.1"/>
    </source>
</evidence>
<proteinExistence type="predicted"/>
<dbReference type="EMBL" id="LR796351">
    <property type="protein sequence ID" value="CAB4139137.1"/>
    <property type="molecule type" value="Genomic_DNA"/>
</dbReference>
<reference evidence="1" key="1">
    <citation type="submission" date="2020-04" db="EMBL/GenBank/DDBJ databases">
        <authorList>
            <person name="Chiriac C."/>
            <person name="Salcher M."/>
            <person name="Ghai R."/>
            <person name="Kavagutti S V."/>
        </authorList>
    </citation>
    <scope>NUCLEOTIDE SEQUENCE</scope>
</reference>
<dbReference type="Gene3D" id="3.10.450.40">
    <property type="match status" value="1"/>
</dbReference>
<gene>
    <name evidence="1" type="ORF">UFOVP338_17</name>
</gene>
<dbReference type="InterPro" id="IPR020288">
    <property type="entry name" value="Sheath_initiator"/>
</dbReference>
<name>A0A6J5M1F8_9CAUD</name>
<organism evidence="1">
    <name type="scientific">uncultured Caudovirales phage</name>
    <dbReference type="NCBI Taxonomy" id="2100421"/>
    <lineage>
        <taxon>Viruses</taxon>
        <taxon>Duplodnaviria</taxon>
        <taxon>Heunggongvirae</taxon>
        <taxon>Uroviricota</taxon>
        <taxon>Caudoviricetes</taxon>
        <taxon>Peduoviridae</taxon>
        <taxon>Maltschvirus</taxon>
        <taxon>Maltschvirus maltsch</taxon>
    </lineage>
</organism>
<dbReference type="Pfam" id="PF10934">
    <property type="entry name" value="Sheath_initiator"/>
    <property type="match status" value="1"/>
</dbReference>
<sequence>MVDILLDTTTHDLKLVGRDIGLVRGVDLVRQRLKQTLLSKVGEWFLDAEHGLPWYETIFAKGTPETVIRSLLIRAITGTAGVQELQAFDLLIDSNRRVATINFTVKANDEIIAIEETL</sequence>
<protein>
    <submittedName>
        <fullName evidence="1">Uncharacterized protein</fullName>
    </submittedName>
</protein>
<accession>A0A6J5M1F8</accession>